<name>A0ABP0G1S0_CLALP</name>
<dbReference type="EMBL" id="CAWYQH010000101">
    <property type="protein sequence ID" value="CAK8685791.1"/>
    <property type="molecule type" value="Genomic_DNA"/>
</dbReference>
<accession>A0ABP0G1S0</accession>
<evidence type="ECO:0000313" key="2">
    <source>
        <dbReference type="Proteomes" id="UP001642483"/>
    </source>
</evidence>
<keyword evidence="2" id="KW-1185">Reference proteome</keyword>
<protein>
    <submittedName>
        <fullName evidence="1">Uncharacterized protein</fullName>
    </submittedName>
</protein>
<comment type="caution">
    <text evidence="1">The sequence shown here is derived from an EMBL/GenBank/DDBJ whole genome shotgun (WGS) entry which is preliminary data.</text>
</comment>
<sequence>MYSPQNLPLPCDCLSHYATGRKTWHLSCGGNQRFADNSLFYGFVIVRKVTYSRFDVYSHPIRQGLAHRKGKKDCTDYPFVWAKKNISIS</sequence>
<gene>
    <name evidence="1" type="ORF">CVLEPA_LOCUS16884</name>
</gene>
<reference evidence="1 2" key="1">
    <citation type="submission" date="2024-02" db="EMBL/GenBank/DDBJ databases">
        <authorList>
            <person name="Daric V."/>
            <person name="Darras S."/>
        </authorList>
    </citation>
    <scope>NUCLEOTIDE SEQUENCE [LARGE SCALE GENOMIC DNA]</scope>
</reference>
<evidence type="ECO:0000313" key="1">
    <source>
        <dbReference type="EMBL" id="CAK8685791.1"/>
    </source>
</evidence>
<organism evidence="1 2">
    <name type="scientific">Clavelina lepadiformis</name>
    <name type="common">Light-bulb sea squirt</name>
    <name type="synonym">Ascidia lepadiformis</name>
    <dbReference type="NCBI Taxonomy" id="159417"/>
    <lineage>
        <taxon>Eukaryota</taxon>
        <taxon>Metazoa</taxon>
        <taxon>Chordata</taxon>
        <taxon>Tunicata</taxon>
        <taxon>Ascidiacea</taxon>
        <taxon>Aplousobranchia</taxon>
        <taxon>Clavelinidae</taxon>
        <taxon>Clavelina</taxon>
    </lineage>
</organism>
<dbReference type="Proteomes" id="UP001642483">
    <property type="component" value="Unassembled WGS sequence"/>
</dbReference>
<proteinExistence type="predicted"/>